<dbReference type="OrthoDB" id="4481397at2"/>
<evidence type="ECO:0000313" key="3">
    <source>
        <dbReference type="Proteomes" id="UP000269289"/>
    </source>
</evidence>
<keyword evidence="1" id="KW-0812">Transmembrane</keyword>
<reference evidence="2 3" key="1">
    <citation type="submission" date="2018-10" db="EMBL/GenBank/DDBJ databases">
        <title>Isolation, diversity and antifungal activity of actinobacteria from wheat.</title>
        <authorList>
            <person name="Han C."/>
        </authorList>
    </citation>
    <scope>NUCLEOTIDE SEQUENCE [LARGE SCALE GENOMIC DNA]</scope>
    <source>
        <strain evidence="2 3">NEAU-YY56</strain>
    </source>
</reference>
<keyword evidence="1" id="KW-0472">Membrane</keyword>
<gene>
    <name evidence="2" type="ORF">EBM89_01900</name>
</gene>
<evidence type="ECO:0000256" key="1">
    <source>
        <dbReference type="SAM" id="Phobius"/>
    </source>
</evidence>
<protein>
    <submittedName>
        <fullName evidence="2">SdpI family protein</fullName>
    </submittedName>
</protein>
<feature type="transmembrane region" description="Helical" evidence="1">
    <location>
        <begin position="55"/>
        <end position="76"/>
    </location>
</feature>
<name>A0A3M2JJ72_9CELL</name>
<dbReference type="Pfam" id="PF13630">
    <property type="entry name" value="SdpI"/>
    <property type="match status" value="1"/>
</dbReference>
<comment type="caution">
    <text evidence="2">The sequence shown here is derived from an EMBL/GenBank/DDBJ whole genome shotgun (WGS) entry which is preliminary data.</text>
</comment>
<feature type="transmembrane region" description="Helical" evidence="1">
    <location>
        <begin position="83"/>
        <end position="103"/>
    </location>
</feature>
<accession>A0A3M2JJ72</accession>
<keyword evidence="1" id="KW-1133">Transmembrane helix</keyword>
<keyword evidence="3" id="KW-1185">Reference proteome</keyword>
<dbReference type="Proteomes" id="UP000269289">
    <property type="component" value="Unassembled WGS sequence"/>
</dbReference>
<proteinExistence type="predicted"/>
<organism evidence="2 3">
    <name type="scientific">Cellulomonas triticagri</name>
    <dbReference type="NCBI Taxonomy" id="2483352"/>
    <lineage>
        <taxon>Bacteria</taxon>
        <taxon>Bacillati</taxon>
        <taxon>Actinomycetota</taxon>
        <taxon>Actinomycetes</taxon>
        <taxon>Micrococcales</taxon>
        <taxon>Cellulomonadaceae</taxon>
        <taxon>Cellulomonas</taxon>
    </lineage>
</organism>
<dbReference type="AlphaFoldDB" id="A0A3M2JJ72"/>
<dbReference type="EMBL" id="RFFI01000005">
    <property type="protein sequence ID" value="RMI14097.1"/>
    <property type="molecule type" value="Genomic_DNA"/>
</dbReference>
<sequence>MYLMSVCVLAIALSVLVIAMTWAGASGLLPANGFVGIRTPAILRSERAWQAAHRAALPVIAPACTLVIIAAGASIIAAPARRLTAVGLALLGTIAVIGLTSLIPAQKAAHSVNRAPDDTPTSL</sequence>
<evidence type="ECO:0000313" key="2">
    <source>
        <dbReference type="EMBL" id="RMI14097.1"/>
    </source>
</evidence>
<dbReference type="InterPro" id="IPR025962">
    <property type="entry name" value="SdpI/YhfL"/>
</dbReference>